<proteinExistence type="predicted"/>
<keyword evidence="3 6" id="KW-0812">Transmembrane</keyword>
<organism evidence="8 9">
    <name type="scientific">Phascolarctobacterium succinatutens CAG:287</name>
    <dbReference type="NCBI Taxonomy" id="1263101"/>
    <lineage>
        <taxon>Bacteria</taxon>
        <taxon>Bacillati</taxon>
        <taxon>Bacillota</taxon>
        <taxon>Negativicutes</taxon>
        <taxon>Acidaminococcales</taxon>
        <taxon>Acidaminococcaceae</taxon>
        <taxon>Phascolarctobacterium</taxon>
    </lineage>
</organism>
<reference evidence="8" key="1">
    <citation type="submission" date="2012-11" db="EMBL/GenBank/DDBJ databases">
        <title>Dependencies among metagenomic species, viruses, plasmids and units of genetic variation.</title>
        <authorList>
            <person name="Nielsen H.B."/>
            <person name="Almeida M."/>
            <person name="Juncker A.S."/>
            <person name="Rasmussen S."/>
            <person name="Li J."/>
            <person name="Sunagawa S."/>
            <person name="Plichta D."/>
            <person name="Gautier L."/>
            <person name="Le Chatelier E."/>
            <person name="Peletier E."/>
            <person name="Bonde I."/>
            <person name="Nielsen T."/>
            <person name="Manichanh C."/>
            <person name="Arumugam M."/>
            <person name="Batto J."/>
            <person name="Santos M.B.Q.D."/>
            <person name="Blom N."/>
            <person name="Borruel N."/>
            <person name="Burgdorf K.S."/>
            <person name="Boumezbeur F."/>
            <person name="Casellas F."/>
            <person name="Dore J."/>
            <person name="Guarner F."/>
            <person name="Hansen T."/>
            <person name="Hildebrand F."/>
            <person name="Kaas R.S."/>
            <person name="Kennedy S."/>
            <person name="Kristiansen K."/>
            <person name="Kultima J.R."/>
            <person name="Leonard P."/>
            <person name="Levenez F."/>
            <person name="Lund O."/>
            <person name="Moumen B."/>
            <person name="Le Paslier D."/>
            <person name="Pons N."/>
            <person name="Pedersen O."/>
            <person name="Prifti E."/>
            <person name="Qin J."/>
            <person name="Raes J."/>
            <person name="Tap J."/>
            <person name="Tims S."/>
            <person name="Ussery D.W."/>
            <person name="Yamada T."/>
            <person name="MetaHit consortium"/>
            <person name="Renault P."/>
            <person name="Sicheritz-Ponten T."/>
            <person name="Bork P."/>
            <person name="Wang J."/>
            <person name="Brunak S."/>
            <person name="Ehrlich S.D."/>
        </authorList>
    </citation>
    <scope>NUCLEOTIDE SEQUENCE [LARGE SCALE GENOMIC DNA]</scope>
</reference>
<feature type="transmembrane region" description="Helical" evidence="6">
    <location>
        <begin position="12"/>
        <end position="28"/>
    </location>
</feature>
<comment type="caution">
    <text evidence="8">The sequence shown here is derived from an EMBL/GenBank/DDBJ whole genome shotgun (WGS) entry which is preliminary data.</text>
</comment>
<dbReference type="PANTHER" id="PTHR43568">
    <property type="entry name" value="P PROTEIN"/>
    <property type="match status" value="1"/>
</dbReference>
<dbReference type="HOGENOM" id="CLU_1531154_0_0_9"/>
<evidence type="ECO:0000256" key="6">
    <source>
        <dbReference type="SAM" id="Phobius"/>
    </source>
</evidence>
<keyword evidence="4 6" id="KW-1133">Transmembrane helix</keyword>
<feature type="transmembrane region" description="Helical" evidence="6">
    <location>
        <begin position="148"/>
        <end position="168"/>
    </location>
</feature>
<dbReference type="GO" id="GO:0055085">
    <property type="term" value="P:transmembrane transport"/>
    <property type="evidence" value="ECO:0007669"/>
    <property type="project" value="InterPro"/>
</dbReference>
<keyword evidence="2" id="KW-0813">Transport</keyword>
<evidence type="ECO:0000256" key="1">
    <source>
        <dbReference type="ARBA" id="ARBA00004141"/>
    </source>
</evidence>
<evidence type="ECO:0000259" key="7">
    <source>
        <dbReference type="Pfam" id="PF03600"/>
    </source>
</evidence>
<dbReference type="EMBL" id="CBGL010000121">
    <property type="protein sequence ID" value="CDD12267.1"/>
    <property type="molecule type" value="Genomic_DNA"/>
</dbReference>
<evidence type="ECO:0000256" key="2">
    <source>
        <dbReference type="ARBA" id="ARBA00022448"/>
    </source>
</evidence>
<name>R6Y194_9FIRM</name>
<protein>
    <submittedName>
        <fullName evidence="8">Citrate transporter</fullName>
    </submittedName>
</protein>
<dbReference type="PANTHER" id="PTHR43568:SF1">
    <property type="entry name" value="P PROTEIN"/>
    <property type="match status" value="1"/>
</dbReference>
<accession>R6Y194</accession>
<evidence type="ECO:0000256" key="3">
    <source>
        <dbReference type="ARBA" id="ARBA00022692"/>
    </source>
</evidence>
<dbReference type="Pfam" id="PF03600">
    <property type="entry name" value="CitMHS"/>
    <property type="match status" value="1"/>
</dbReference>
<sequence length="175" mass="19650">MMQKIKNYWRREPVLCIAVILAAVSSLYSRPQLAYIDFDVLAILLSLMLVVAELKEIRFLDWLAVELLNKCRSKRQLELVLLAVTYVSSMFVTNDVALLTFVPLALVIGKTLKMDMERIIILQTLAANLGSMLTPPGNPQNLFLYAHYAYTAGSFFAVMAGAGGNLFVEFLPVWE</sequence>
<feature type="transmembrane region" description="Helical" evidence="6">
    <location>
        <begin position="34"/>
        <end position="52"/>
    </location>
</feature>
<evidence type="ECO:0000256" key="4">
    <source>
        <dbReference type="ARBA" id="ARBA00022989"/>
    </source>
</evidence>
<dbReference type="Proteomes" id="UP000014937">
    <property type="component" value="Unassembled WGS sequence"/>
</dbReference>
<dbReference type="GO" id="GO:0016020">
    <property type="term" value="C:membrane"/>
    <property type="evidence" value="ECO:0007669"/>
    <property type="project" value="UniProtKB-SubCell"/>
</dbReference>
<gene>
    <name evidence="8" type="ORF">BN587_00927</name>
</gene>
<dbReference type="AlphaFoldDB" id="R6Y194"/>
<dbReference type="InterPro" id="IPR051475">
    <property type="entry name" value="Diverse_Ion_Transporter"/>
</dbReference>
<feature type="transmembrane region" description="Helical" evidence="6">
    <location>
        <begin position="79"/>
        <end position="108"/>
    </location>
</feature>
<evidence type="ECO:0000256" key="5">
    <source>
        <dbReference type="ARBA" id="ARBA00023136"/>
    </source>
</evidence>
<dbReference type="InterPro" id="IPR004680">
    <property type="entry name" value="Cit_transptr-like_dom"/>
</dbReference>
<keyword evidence="5 6" id="KW-0472">Membrane</keyword>
<comment type="subcellular location">
    <subcellularLocation>
        <location evidence="1">Membrane</location>
        <topology evidence="1">Multi-pass membrane protein</topology>
    </subcellularLocation>
</comment>
<evidence type="ECO:0000313" key="9">
    <source>
        <dbReference type="Proteomes" id="UP000014937"/>
    </source>
</evidence>
<feature type="domain" description="Citrate transporter-like" evidence="7">
    <location>
        <begin position="15"/>
        <end position="159"/>
    </location>
</feature>
<evidence type="ECO:0000313" key="8">
    <source>
        <dbReference type="EMBL" id="CDD12267.1"/>
    </source>
</evidence>